<evidence type="ECO:0000256" key="1">
    <source>
        <dbReference type="ARBA" id="ARBA00007658"/>
    </source>
</evidence>
<dbReference type="GO" id="GO:0005975">
    <property type="term" value="P:carbohydrate metabolic process"/>
    <property type="evidence" value="ECO:0007669"/>
    <property type="project" value="InterPro"/>
</dbReference>
<dbReference type="EMBL" id="AMGV01000022">
    <property type="protein sequence ID" value="KEF51590.1"/>
    <property type="molecule type" value="Genomic_DNA"/>
</dbReference>
<dbReference type="Gene3D" id="1.50.10.10">
    <property type="match status" value="1"/>
</dbReference>
<organism evidence="2 3">
    <name type="scientific">Exophiala aquamarina CBS 119918</name>
    <dbReference type="NCBI Taxonomy" id="1182545"/>
    <lineage>
        <taxon>Eukaryota</taxon>
        <taxon>Fungi</taxon>
        <taxon>Dikarya</taxon>
        <taxon>Ascomycota</taxon>
        <taxon>Pezizomycotina</taxon>
        <taxon>Eurotiomycetes</taxon>
        <taxon>Chaetothyriomycetidae</taxon>
        <taxon>Chaetothyriales</taxon>
        <taxon>Herpotrichiellaceae</taxon>
        <taxon>Exophiala</taxon>
    </lineage>
</organism>
<dbReference type="GO" id="GO:0004571">
    <property type="term" value="F:mannosyl-oligosaccharide 1,2-alpha-mannosidase activity"/>
    <property type="evidence" value="ECO:0007669"/>
    <property type="project" value="InterPro"/>
</dbReference>
<dbReference type="InterPro" id="IPR036026">
    <property type="entry name" value="Seven-hairpin_glycosidases"/>
</dbReference>
<dbReference type="Pfam" id="PF01532">
    <property type="entry name" value="Glyco_hydro_47"/>
    <property type="match status" value="1"/>
</dbReference>
<dbReference type="SUPFAM" id="SSF48225">
    <property type="entry name" value="Seven-hairpin glycosidases"/>
    <property type="match status" value="1"/>
</dbReference>
<dbReference type="GeneID" id="25287119"/>
<dbReference type="UniPathway" id="UPA00378"/>
<name>A0A072P7J7_9EURO</name>
<dbReference type="GO" id="GO:0005509">
    <property type="term" value="F:calcium ion binding"/>
    <property type="evidence" value="ECO:0007669"/>
    <property type="project" value="InterPro"/>
</dbReference>
<dbReference type="InterPro" id="IPR001382">
    <property type="entry name" value="Glyco_hydro_47"/>
</dbReference>
<dbReference type="InterPro" id="IPR012341">
    <property type="entry name" value="6hp_glycosidase-like_sf"/>
</dbReference>
<dbReference type="Proteomes" id="UP000027920">
    <property type="component" value="Unassembled WGS sequence"/>
</dbReference>
<dbReference type="STRING" id="1182545.A0A072P7J7"/>
<dbReference type="GO" id="GO:0036503">
    <property type="term" value="P:ERAD pathway"/>
    <property type="evidence" value="ECO:0007669"/>
    <property type="project" value="UniProtKB-ARBA"/>
</dbReference>
<proteinExistence type="inferred from homology"/>
<dbReference type="AlphaFoldDB" id="A0A072P7J7"/>
<comment type="similarity">
    <text evidence="1">Belongs to the glycosyl hydrolase 47 family.</text>
</comment>
<keyword evidence="3" id="KW-1185">Reference proteome</keyword>
<reference evidence="2 3" key="1">
    <citation type="submission" date="2013-03" db="EMBL/GenBank/DDBJ databases">
        <title>The Genome Sequence of Exophiala aquamarina CBS 119918.</title>
        <authorList>
            <consortium name="The Broad Institute Genomics Platform"/>
            <person name="Cuomo C."/>
            <person name="de Hoog S."/>
            <person name="Gorbushina A."/>
            <person name="Walker B."/>
            <person name="Young S.K."/>
            <person name="Zeng Q."/>
            <person name="Gargeya S."/>
            <person name="Fitzgerald M."/>
            <person name="Haas B."/>
            <person name="Abouelleil A."/>
            <person name="Allen A.W."/>
            <person name="Alvarado L."/>
            <person name="Arachchi H.M."/>
            <person name="Berlin A.M."/>
            <person name="Chapman S.B."/>
            <person name="Gainer-Dewar J."/>
            <person name="Goldberg J."/>
            <person name="Griggs A."/>
            <person name="Gujja S."/>
            <person name="Hansen M."/>
            <person name="Howarth C."/>
            <person name="Imamovic A."/>
            <person name="Ireland A."/>
            <person name="Larimer J."/>
            <person name="McCowan C."/>
            <person name="Murphy C."/>
            <person name="Pearson M."/>
            <person name="Poon T.W."/>
            <person name="Priest M."/>
            <person name="Roberts A."/>
            <person name="Saif S."/>
            <person name="Shea T."/>
            <person name="Sisk P."/>
            <person name="Sykes S."/>
            <person name="Wortman J."/>
            <person name="Nusbaum C."/>
            <person name="Birren B."/>
        </authorList>
    </citation>
    <scope>NUCLEOTIDE SEQUENCE [LARGE SCALE GENOMIC DNA]</scope>
    <source>
        <strain evidence="2 3">CBS 119918</strain>
    </source>
</reference>
<gene>
    <name evidence="2" type="ORF">A1O9_12225</name>
</gene>
<dbReference type="HOGENOM" id="CLU_2497901_0_0_1"/>
<dbReference type="VEuPathDB" id="FungiDB:A1O9_12225"/>
<dbReference type="GO" id="GO:0016020">
    <property type="term" value="C:membrane"/>
    <property type="evidence" value="ECO:0007669"/>
    <property type="project" value="InterPro"/>
</dbReference>
<protein>
    <submittedName>
        <fullName evidence="2">Uncharacterized protein</fullName>
    </submittedName>
</protein>
<evidence type="ECO:0000313" key="3">
    <source>
        <dbReference type="Proteomes" id="UP000027920"/>
    </source>
</evidence>
<dbReference type="RefSeq" id="XP_013254180.1">
    <property type="nucleotide sequence ID" value="XM_013398726.1"/>
</dbReference>
<dbReference type="OrthoDB" id="8118055at2759"/>
<evidence type="ECO:0000313" key="2">
    <source>
        <dbReference type="EMBL" id="KEF51590.1"/>
    </source>
</evidence>
<sequence length="86" mass="10076">MPEIFSVVICDSLTGCRRGEEKRMHEVAIDRDGHERLPKGFRNARVPYFILRPEAIESVFLLYHITGLEEFRTAAWDMFQGLDEDF</sequence>
<comment type="caution">
    <text evidence="2">The sequence shown here is derived from an EMBL/GenBank/DDBJ whole genome shotgun (WGS) entry which is preliminary data.</text>
</comment>
<accession>A0A072P7J7</accession>